<keyword evidence="6" id="KW-0472">Membrane</keyword>
<evidence type="ECO:0000256" key="2">
    <source>
        <dbReference type="ARBA" id="ARBA00004240"/>
    </source>
</evidence>
<evidence type="ECO:0000313" key="8">
    <source>
        <dbReference type="Proteomes" id="UP000039865"/>
    </source>
</evidence>
<gene>
    <name evidence="7" type="primary">Contig15826.g16868</name>
    <name evidence="7" type="ORF">STYLEM_10179</name>
</gene>
<evidence type="ECO:0000256" key="5">
    <source>
        <dbReference type="ARBA" id="ARBA00023128"/>
    </source>
</evidence>
<dbReference type="InterPro" id="IPR052374">
    <property type="entry name" value="SERAC1"/>
</dbReference>
<dbReference type="GO" id="GO:0016020">
    <property type="term" value="C:membrane"/>
    <property type="evidence" value="ECO:0007669"/>
    <property type="project" value="UniProtKB-SubCell"/>
</dbReference>
<dbReference type="PANTHER" id="PTHR48182">
    <property type="entry name" value="PROTEIN SERAC1"/>
    <property type="match status" value="1"/>
</dbReference>
<dbReference type="GO" id="GO:0005739">
    <property type="term" value="C:mitochondrion"/>
    <property type="evidence" value="ECO:0007669"/>
    <property type="project" value="UniProtKB-SubCell"/>
</dbReference>
<evidence type="ECO:0000256" key="4">
    <source>
        <dbReference type="ARBA" id="ARBA00022824"/>
    </source>
</evidence>
<evidence type="ECO:0000313" key="7">
    <source>
        <dbReference type="EMBL" id="CDW81169.1"/>
    </source>
</evidence>
<keyword evidence="5" id="KW-0496">Mitochondrion</keyword>
<dbReference type="SUPFAM" id="SSF53474">
    <property type="entry name" value="alpha/beta-Hydrolases"/>
    <property type="match status" value="1"/>
</dbReference>
<dbReference type="EMBL" id="CCKQ01009666">
    <property type="protein sequence ID" value="CDW81169.1"/>
    <property type="molecule type" value="Genomic_DNA"/>
</dbReference>
<protein>
    <submittedName>
        <fullName evidence="7">Uncharacterized protein</fullName>
    </submittedName>
</protein>
<keyword evidence="4" id="KW-0256">Endoplasmic reticulum</keyword>
<dbReference type="InterPro" id="IPR029058">
    <property type="entry name" value="AB_hydrolase_fold"/>
</dbReference>
<proteinExistence type="predicted"/>
<keyword evidence="8" id="KW-1185">Reference proteome</keyword>
<evidence type="ECO:0000256" key="6">
    <source>
        <dbReference type="ARBA" id="ARBA00023136"/>
    </source>
</evidence>
<dbReference type="OrthoDB" id="5086500at2759"/>
<dbReference type="PANTHER" id="PTHR48182:SF2">
    <property type="entry name" value="PROTEIN SERAC1"/>
    <property type="match status" value="1"/>
</dbReference>
<dbReference type="Proteomes" id="UP000039865">
    <property type="component" value="Unassembled WGS sequence"/>
</dbReference>
<dbReference type="InParanoid" id="A0A078AG22"/>
<reference evidence="7 8" key="1">
    <citation type="submission" date="2014-06" db="EMBL/GenBank/DDBJ databases">
        <authorList>
            <person name="Swart Estienne"/>
        </authorList>
    </citation>
    <scope>NUCLEOTIDE SEQUENCE [LARGE SCALE GENOMIC DNA]</scope>
    <source>
        <strain evidence="7 8">130c</strain>
    </source>
</reference>
<name>A0A078AG22_STYLE</name>
<evidence type="ECO:0000256" key="3">
    <source>
        <dbReference type="ARBA" id="ARBA00004370"/>
    </source>
</evidence>
<organism evidence="7 8">
    <name type="scientific">Stylonychia lemnae</name>
    <name type="common">Ciliate</name>
    <dbReference type="NCBI Taxonomy" id="5949"/>
    <lineage>
        <taxon>Eukaryota</taxon>
        <taxon>Sar</taxon>
        <taxon>Alveolata</taxon>
        <taxon>Ciliophora</taxon>
        <taxon>Intramacronucleata</taxon>
        <taxon>Spirotrichea</taxon>
        <taxon>Stichotrichia</taxon>
        <taxon>Sporadotrichida</taxon>
        <taxon>Oxytrichidae</taxon>
        <taxon>Stylonychinae</taxon>
        <taxon>Stylonychia</taxon>
    </lineage>
</organism>
<evidence type="ECO:0000256" key="1">
    <source>
        <dbReference type="ARBA" id="ARBA00004173"/>
    </source>
</evidence>
<dbReference type="GO" id="GO:0005783">
    <property type="term" value="C:endoplasmic reticulum"/>
    <property type="evidence" value="ECO:0007669"/>
    <property type="project" value="UniProtKB-SubCell"/>
</dbReference>
<sequence length="401" mass="46850">MDDLLYLIAKENIQAKSELFHLREKVLRMFSIITKDMTQEDILLKWNNLGKFLDIIKQYLEKSENQISLTTIYTKKILYNLEQRQESIPIYGDTLLPVSQNCFTKDKDALQNIQFDIVFVQGQESHPLRTWFMSRDQEKIWPLELLSSEYSQQNPRIIFVRYDSRRLQCEHQTFNIPDHSFEDLANKLQKDLKNAGVGKRPYVIIPYSMGGIVTRTMLLQHPEQKTNLKGVMFIGSPLIGSDMRAQINEDMKGLIPILNNFMNPVDNAISNADYNQHFLFEGLQIINSIQQYSPLSKMTTNVDDAVNYEHHNRNFLDLNFPYKILIEDKKTMLKIIGKGYYYVPLHMGVLEPHKEDSFKVMKGKNHGNLQQAVDKNDQTYIEVKQFIDEVLNLNSFNQQLA</sequence>
<dbReference type="AlphaFoldDB" id="A0A078AG22"/>
<accession>A0A078AG22</accession>
<dbReference type="Gene3D" id="3.40.50.1820">
    <property type="entry name" value="alpha/beta hydrolase"/>
    <property type="match status" value="1"/>
</dbReference>
<comment type="subcellular location">
    <subcellularLocation>
        <location evidence="2">Endoplasmic reticulum</location>
    </subcellularLocation>
    <subcellularLocation>
        <location evidence="3">Membrane</location>
    </subcellularLocation>
    <subcellularLocation>
        <location evidence="1">Mitochondrion</location>
    </subcellularLocation>
</comment>